<keyword evidence="1 3" id="KW-0378">Hydrolase</keyword>
<dbReference type="STRING" id="1121485.GCA_000426485_03193"/>
<gene>
    <name evidence="3" type="ORF">E2605_13855</name>
</gene>
<sequence>MQKNFILFLLLLSVNLTGFSQNYELKKDISYISETEKDPYKKDRCKLDIYYPTDKKDYPTIVWFHGGGLEGGGKDIPQELKDKGMAVIAVNYRLSPKATNPSYIDDAAASIAWVFRNIESFGGNPQKIYVSGHSAGGYLALMVGLDKSYLNKYGIDADRIKGFIPISGQTNTHFTIKKERGLPYDIPYIDEYAPISHARKEASPILLITGDKNLEMTARYEENAHLYAILKAVGHKDVTLYELEGFDHGAVYAPGCYLAIDWIRKHEKQ</sequence>
<dbReference type="PANTHER" id="PTHR48081:SF9">
    <property type="entry name" value="CARBOXYLESTERASE"/>
    <property type="match status" value="1"/>
</dbReference>
<feature type="domain" description="BD-FAE-like" evidence="2">
    <location>
        <begin position="47"/>
        <end position="148"/>
    </location>
</feature>
<evidence type="ECO:0000313" key="3">
    <source>
        <dbReference type="EMBL" id="TFD94901.1"/>
    </source>
</evidence>
<dbReference type="RefSeq" id="WP_134436917.1">
    <property type="nucleotide sequence ID" value="NZ_AP028867.1"/>
</dbReference>
<comment type="caution">
    <text evidence="3">The sequence shown here is derived from an EMBL/GenBank/DDBJ whole genome shotgun (WGS) entry which is preliminary data.</text>
</comment>
<dbReference type="Pfam" id="PF20434">
    <property type="entry name" value="BD-FAE"/>
    <property type="match status" value="1"/>
</dbReference>
<dbReference type="InterPro" id="IPR049492">
    <property type="entry name" value="BD-FAE-like_dom"/>
</dbReference>
<organism evidence="3 4">
    <name type="scientific">Dysgonomonas capnocytophagoides</name>
    <dbReference type="NCBI Taxonomy" id="45254"/>
    <lineage>
        <taxon>Bacteria</taxon>
        <taxon>Pseudomonadati</taxon>
        <taxon>Bacteroidota</taxon>
        <taxon>Bacteroidia</taxon>
        <taxon>Bacteroidales</taxon>
        <taxon>Dysgonomonadaceae</taxon>
        <taxon>Dysgonomonas</taxon>
    </lineage>
</organism>
<dbReference type="PROSITE" id="PS00122">
    <property type="entry name" value="CARBOXYLESTERASE_B_1"/>
    <property type="match status" value="1"/>
</dbReference>
<dbReference type="EMBL" id="SOML01000009">
    <property type="protein sequence ID" value="TFD94901.1"/>
    <property type="molecule type" value="Genomic_DNA"/>
</dbReference>
<name>A0A4Y8KZF8_9BACT</name>
<evidence type="ECO:0000256" key="1">
    <source>
        <dbReference type="ARBA" id="ARBA00022801"/>
    </source>
</evidence>
<keyword evidence="4" id="KW-1185">Reference proteome</keyword>
<dbReference type="Proteomes" id="UP000297861">
    <property type="component" value="Unassembled WGS sequence"/>
</dbReference>
<evidence type="ECO:0000313" key="4">
    <source>
        <dbReference type="Proteomes" id="UP000297861"/>
    </source>
</evidence>
<accession>A0A4Y8KZF8</accession>
<proteinExistence type="predicted"/>
<dbReference type="InterPro" id="IPR029058">
    <property type="entry name" value="AB_hydrolase_fold"/>
</dbReference>
<dbReference type="OrthoDB" id="9777975at2"/>
<dbReference type="PANTHER" id="PTHR48081">
    <property type="entry name" value="AB HYDROLASE SUPERFAMILY PROTEIN C4A8.06C"/>
    <property type="match status" value="1"/>
</dbReference>
<dbReference type="GO" id="GO:0016787">
    <property type="term" value="F:hydrolase activity"/>
    <property type="evidence" value="ECO:0007669"/>
    <property type="project" value="UniProtKB-KW"/>
</dbReference>
<dbReference type="InterPro" id="IPR050300">
    <property type="entry name" value="GDXG_lipolytic_enzyme"/>
</dbReference>
<dbReference type="InterPro" id="IPR019826">
    <property type="entry name" value="Carboxylesterase_B_AS"/>
</dbReference>
<dbReference type="AlphaFoldDB" id="A0A4Y8KZF8"/>
<reference evidence="3 4" key="1">
    <citation type="submission" date="2019-03" db="EMBL/GenBank/DDBJ databases">
        <title>San Antonio Military Medical Center submission to MRSN (WRAIR), pending publication.</title>
        <authorList>
            <person name="Blyth D.M."/>
            <person name="Mccarthy S.L."/>
            <person name="Schall S.E."/>
            <person name="Stam J.A."/>
            <person name="Ong A.C."/>
            <person name="Mcgann P.T."/>
        </authorList>
    </citation>
    <scope>NUCLEOTIDE SEQUENCE [LARGE SCALE GENOMIC DNA]</scope>
    <source>
        <strain evidence="3 4">MRSN571793</strain>
    </source>
</reference>
<protein>
    <submittedName>
        <fullName evidence="3">Alpha/beta hydrolase</fullName>
    </submittedName>
</protein>
<evidence type="ECO:0000259" key="2">
    <source>
        <dbReference type="Pfam" id="PF20434"/>
    </source>
</evidence>
<dbReference type="Gene3D" id="3.40.50.1820">
    <property type="entry name" value="alpha/beta hydrolase"/>
    <property type="match status" value="1"/>
</dbReference>
<dbReference type="SUPFAM" id="SSF53474">
    <property type="entry name" value="alpha/beta-Hydrolases"/>
    <property type="match status" value="1"/>
</dbReference>